<dbReference type="Gene3D" id="3.30.70.1440">
    <property type="entry name" value="Multidrug efflux transporter AcrB pore domain"/>
    <property type="match status" value="1"/>
</dbReference>
<comment type="caution">
    <text evidence="3">The sequence shown here is derived from an EMBL/GenBank/DDBJ whole genome shotgun (WGS) entry which is preliminary data.</text>
</comment>
<dbReference type="PANTHER" id="PTHR32063:SF14">
    <property type="entry name" value="BLL4319 PROTEIN"/>
    <property type="match status" value="1"/>
</dbReference>
<feature type="region of interest" description="Disordered" evidence="1">
    <location>
        <begin position="1"/>
        <end position="45"/>
    </location>
</feature>
<proteinExistence type="predicted"/>
<protein>
    <recommendedName>
        <fullName evidence="5">Efflux RND transporter permease subunit</fullName>
    </recommendedName>
</protein>
<keyword evidence="2" id="KW-0472">Membrane</keyword>
<name>A0ABS1CDD0_9GAMM</name>
<dbReference type="SUPFAM" id="SSF82693">
    <property type="entry name" value="Multidrug efflux transporter AcrB pore domain, PN1, PN2, PC1 and PC2 subdomains"/>
    <property type="match status" value="4"/>
</dbReference>
<feature type="transmembrane region" description="Helical" evidence="2">
    <location>
        <begin position="479"/>
        <end position="499"/>
    </location>
</feature>
<dbReference type="Gene3D" id="3.30.2090.10">
    <property type="entry name" value="Multidrug efflux transporter AcrB TolC docking domain, DN and DC subdomains"/>
    <property type="match status" value="2"/>
</dbReference>
<feature type="transmembrane region" description="Helical" evidence="2">
    <location>
        <begin position="931"/>
        <end position="951"/>
    </location>
</feature>
<dbReference type="InterPro" id="IPR001036">
    <property type="entry name" value="Acrflvin-R"/>
</dbReference>
<evidence type="ECO:0008006" key="5">
    <source>
        <dbReference type="Google" id="ProtNLM"/>
    </source>
</evidence>
<dbReference type="Proteomes" id="UP000748752">
    <property type="component" value="Unassembled WGS sequence"/>
</dbReference>
<feature type="transmembrane region" description="Helical" evidence="2">
    <location>
        <begin position="382"/>
        <end position="401"/>
    </location>
</feature>
<gene>
    <name evidence="3" type="ORF">CKO31_03900</name>
</gene>
<feature type="transmembrane region" description="Helical" evidence="2">
    <location>
        <begin position="434"/>
        <end position="459"/>
    </location>
</feature>
<dbReference type="SUPFAM" id="SSF82714">
    <property type="entry name" value="Multidrug efflux transporter AcrB TolC docking domain, DN and DC subdomains"/>
    <property type="match status" value="2"/>
</dbReference>
<organism evidence="3 4">
    <name type="scientific">Thiohalocapsa halophila</name>
    <dbReference type="NCBI Taxonomy" id="69359"/>
    <lineage>
        <taxon>Bacteria</taxon>
        <taxon>Pseudomonadati</taxon>
        <taxon>Pseudomonadota</taxon>
        <taxon>Gammaproteobacteria</taxon>
        <taxon>Chromatiales</taxon>
        <taxon>Chromatiaceae</taxon>
        <taxon>Thiohalocapsa</taxon>
    </lineage>
</organism>
<evidence type="ECO:0000313" key="4">
    <source>
        <dbReference type="Proteomes" id="UP000748752"/>
    </source>
</evidence>
<feature type="compositionally biased region" description="Basic residues" evidence="1">
    <location>
        <begin position="1"/>
        <end position="13"/>
    </location>
</feature>
<dbReference type="EMBL" id="NRRV01000006">
    <property type="protein sequence ID" value="MBK1629898.1"/>
    <property type="molecule type" value="Genomic_DNA"/>
</dbReference>
<dbReference type="SUPFAM" id="SSF82866">
    <property type="entry name" value="Multidrug efflux transporter AcrB transmembrane domain"/>
    <property type="match status" value="2"/>
</dbReference>
<dbReference type="Pfam" id="PF00873">
    <property type="entry name" value="ACR_tran"/>
    <property type="match status" value="1"/>
</dbReference>
<evidence type="ECO:0000256" key="2">
    <source>
        <dbReference type="SAM" id="Phobius"/>
    </source>
</evidence>
<feature type="transmembrane region" description="Helical" evidence="2">
    <location>
        <begin position="61"/>
        <end position="83"/>
    </location>
</feature>
<accession>A0ABS1CDD0</accession>
<sequence length="1082" mass="116404">MGGRHRRRQRRRAGGGLRPPGPARRRCRAHRPAAGCRRRQPEQGTAGAAVSITRLAVTRPVTATVVSLLIVVIGTAAVLNLPVREYPDIDDPTITATVIYPGASAAVVEREVTEPIEEAVSGIDGVRQIRANSRDGRARIEVEFLLSRNLDLAAADVRDRISRVRNQLPDQAEDPEIAQQSLRGQVVMWIVLTSETLNRLQLSDLGDRVLVDPLSTVPGVAQVLFGGERRYAMRIHLDLDRLAARGLTVLDVEQALRARNLELPAGRLVGAERELTLRTMTQLKAPAEYRELIIADRDGTEVRLDDVAEIEYGPESYRTAVRLDGKDAVGLGVVRQSGSNLVAISHAVREKLDALDPRIPDEVSVTIAYDAATFVEASIRQIVLTLLLTIALVIIVVFLALGSWRATLVPAATIPASVIGAFILLYALGFSINVLTLLALILAIGMLVDDAIVVGENVFRYSEQGKPRLLAADLGAGEVAFAVVATTTVLLAVITPLGFLTGDAGRLFGEFAAGLGGALALSSLVALTAGVTVASKLVDAERIRANPFHARVSGFFDGVAGGYQRLLRGVLHWRWLVLLLAIALVAGTVWLYRDLPREFSPREDRGAVFIPVAAPEGATLEYMTDVLKDIESRLLPLTGPDGPARHVIALVAPRSAGQGPVNSGIVILKLKPWGQRAQSQFDVTRQILPMLAGVTGAQAFAVNPPSIGGGFEQPIQMAITGARLDEVNDVARKALAEARKLPGIAQARLDYQPTNPQLRITVRRDRAAALGIPVADIGRTLQILMGGEDITDFSLDAETYEVMVRARAEDRAAPEDLGRVQLRAEDGRLVKLAGLIETELIGRAAERHRVDRLPAVTLKASLTSGYALGDVVGRLGEATRPLLPADMQIRWLSVSQDYQRQGRAFLLAFGLAMIIVFLVLAAQFESFIQPLVLLAGVPLALFGALVALGLGGGSINIYSQIGFILAIGIMAKNAIILVEFINQLRDRGEDFRTAVEEAARVRFRPILMTSIATLFGALPLALAFGPGAETRRIIGLAILGGVIAATLLTLFLVPVLYLLMARRTRPRAALARELAAQRSEAG</sequence>
<evidence type="ECO:0000256" key="1">
    <source>
        <dbReference type="SAM" id="MobiDB-lite"/>
    </source>
</evidence>
<dbReference type="Gene3D" id="3.30.70.1320">
    <property type="entry name" value="Multidrug efflux transporter AcrB pore domain like"/>
    <property type="match status" value="1"/>
</dbReference>
<feature type="transmembrane region" description="Helical" evidence="2">
    <location>
        <begin position="511"/>
        <end position="534"/>
    </location>
</feature>
<feature type="transmembrane region" description="Helical" evidence="2">
    <location>
        <begin position="957"/>
        <end position="978"/>
    </location>
</feature>
<feature type="transmembrane region" description="Helical" evidence="2">
    <location>
        <begin position="408"/>
        <end position="428"/>
    </location>
</feature>
<dbReference type="PANTHER" id="PTHR32063">
    <property type="match status" value="1"/>
</dbReference>
<keyword evidence="2" id="KW-0812">Transmembrane</keyword>
<feature type="transmembrane region" description="Helical" evidence="2">
    <location>
        <begin position="904"/>
        <end position="924"/>
    </location>
</feature>
<keyword evidence="4" id="KW-1185">Reference proteome</keyword>
<feature type="transmembrane region" description="Helical" evidence="2">
    <location>
        <begin position="1033"/>
        <end position="1059"/>
    </location>
</feature>
<keyword evidence="2" id="KW-1133">Transmembrane helix</keyword>
<dbReference type="PRINTS" id="PR00702">
    <property type="entry name" value="ACRIFLAVINRP"/>
</dbReference>
<reference evidence="3 4" key="1">
    <citation type="journal article" date="2020" name="Microorganisms">
        <title>Osmotic Adaptation and Compatible Solute Biosynthesis of Phototrophic Bacteria as Revealed from Genome Analyses.</title>
        <authorList>
            <person name="Imhoff J.F."/>
            <person name="Rahn T."/>
            <person name="Kunzel S."/>
            <person name="Keller A."/>
            <person name="Neulinger S.C."/>
        </authorList>
    </citation>
    <scope>NUCLEOTIDE SEQUENCE [LARGE SCALE GENOMIC DNA]</scope>
    <source>
        <strain evidence="3 4">DSM 6210</strain>
    </source>
</reference>
<dbReference type="Gene3D" id="1.20.1640.10">
    <property type="entry name" value="Multidrug efflux transporter AcrB transmembrane domain"/>
    <property type="match status" value="2"/>
</dbReference>
<evidence type="ECO:0000313" key="3">
    <source>
        <dbReference type="EMBL" id="MBK1629898.1"/>
    </source>
</evidence>
<dbReference type="Gene3D" id="3.30.70.1430">
    <property type="entry name" value="Multidrug efflux transporter AcrB pore domain"/>
    <property type="match status" value="2"/>
</dbReference>
<dbReference type="InterPro" id="IPR027463">
    <property type="entry name" value="AcrB_DN_DC_subdom"/>
</dbReference>
<feature type="transmembrane region" description="Helical" evidence="2">
    <location>
        <begin position="573"/>
        <end position="592"/>
    </location>
</feature>
<feature type="transmembrane region" description="Helical" evidence="2">
    <location>
        <begin position="1006"/>
        <end position="1027"/>
    </location>
</feature>